<proteinExistence type="inferred from homology"/>
<protein>
    <recommendedName>
        <fullName evidence="8">AP2/ERF domain-containing protein</fullName>
    </recommendedName>
</protein>
<feature type="compositionally biased region" description="Polar residues" evidence="7">
    <location>
        <begin position="1"/>
        <end position="13"/>
    </location>
</feature>
<organism evidence="9 10">
    <name type="scientific">Eucalyptus globulus</name>
    <name type="common">Tasmanian blue gum</name>
    <dbReference type="NCBI Taxonomy" id="34317"/>
    <lineage>
        <taxon>Eukaryota</taxon>
        <taxon>Viridiplantae</taxon>
        <taxon>Streptophyta</taxon>
        <taxon>Embryophyta</taxon>
        <taxon>Tracheophyta</taxon>
        <taxon>Spermatophyta</taxon>
        <taxon>Magnoliopsida</taxon>
        <taxon>eudicotyledons</taxon>
        <taxon>Gunneridae</taxon>
        <taxon>Pentapetalae</taxon>
        <taxon>rosids</taxon>
        <taxon>malvids</taxon>
        <taxon>Myrtales</taxon>
        <taxon>Myrtaceae</taxon>
        <taxon>Myrtoideae</taxon>
        <taxon>Eucalypteae</taxon>
        <taxon>Eucalyptus</taxon>
    </lineage>
</organism>
<feature type="region of interest" description="Disordered" evidence="7">
    <location>
        <begin position="88"/>
        <end position="108"/>
    </location>
</feature>
<feature type="region of interest" description="Disordered" evidence="7">
    <location>
        <begin position="1"/>
        <end position="20"/>
    </location>
</feature>
<dbReference type="InterPro" id="IPR044808">
    <property type="entry name" value="ERF_plant"/>
</dbReference>
<dbReference type="GO" id="GO:0005634">
    <property type="term" value="C:nucleus"/>
    <property type="evidence" value="ECO:0007669"/>
    <property type="project" value="UniProtKB-SubCell"/>
</dbReference>
<dbReference type="PROSITE" id="PS51032">
    <property type="entry name" value="AP2_ERF"/>
    <property type="match status" value="1"/>
</dbReference>
<keyword evidence="2" id="KW-0805">Transcription regulation</keyword>
<evidence type="ECO:0000313" key="10">
    <source>
        <dbReference type="Proteomes" id="UP001634007"/>
    </source>
</evidence>
<keyword evidence="4" id="KW-0804">Transcription</keyword>
<dbReference type="SUPFAM" id="SSF54171">
    <property type="entry name" value="DNA-binding domain"/>
    <property type="match status" value="1"/>
</dbReference>
<dbReference type="Gene3D" id="3.30.730.10">
    <property type="entry name" value="AP2/ERF domain"/>
    <property type="match status" value="1"/>
</dbReference>
<evidence type="ECO:0000256" key="2">
    <source>
        <dbReference type="ARBA" id="ARBA00023015"/>
    </source>
</evidence>
<dbReference type="Proteomes" id="UP001634007">
    <property type="component" value="Unassembled WGS sequence"/>
</dbReference>
<dbReference type="AlphaFoldDB" id="A0ABD3LID6"/>
<evidence type="ECO:0000256" key="1">
    <source>
        <dbReference type="ARBA" id="ARBA00004123"/>
    </source>
</evidence>
<comment type="similarity">
    <text evidence="6">Belongs to the AP2/ERF transcription factor family. ERF subfamily.</text>
</comment>
<dbReference type="InterPro" id="IPR016177">
    <property type="entry name" value="DNA-bd_dom_sf"/>
</dbReference>
<name>A0ABD3LID6_EUCGL</name>
<dbReference type="GO" id="GO:0003677">
    <property type="term" value="F:DNA binding"/>
    <property type="evidence" value="ECO:0007669"/>
    <property type="project" value="UniProtKB-KW"/>
</dbReference>
<dbReference type="CDD" id="cd00018">
    <property type="entry name" value="AP2"/>
    <property type="match status" value="1"/>
</dbReference>
<dbReference type="SMART" id="SM00380">
    <property type="entry name" value="AP2"/>
    <property type="match status" value="1"/>
</dbReference>
<gene>
    <name evidence="9" type="ORF">ACJRO7_010731</name>
</gene>
<evidence type="ECO:0000256" key="6">
    <source>
        <dbReference type="ARBA" id="ARBA00024343"/>
    </source>
</evidence>
<comment type="subcellular location">
    <subcellularLocation>
        <location evidence="1">Nucleus</location>
    </subcellularLocation>
</comment>
<dbReference type="PANTHER" id="PTHR31190:SF134">
    <property type="entry name" value="ETHYLENE-RESPONSIVE TRANSCRIPTION FACTOR ERF098-LIKE"/>
    <property type="match status" value="1"/>
</dbReference>
<keyword evidence="5" id="KW-0539">Nucleus</keyword>
<keyword evidence="10" id="KW-1185">Reference proteome</keyword>
<dbReference type="EMBL" id="JBJKBG010000002">
    <property type="protein sequence ID" value="KAL3749646.1"/>
    <property type="molecule type" value="Genomic_DNA"/>
</dbReference>
<dbReference type="InterPro" id="IPR001471">
    <property type="entry name" value="AP2/ERF_dom"/>
</dbReference>
<feature type="domain" description="AP2/ERF" evidence="8">
    <location>
        <begin position="1"/>
        <end position="62"/>
    </location>
</feature>
<evidence type="ECO:0000256" key="4">
    <source>
        <dbReference type="ARBA" id="ARBA00023163"/>
    </source>
</evidence>
<evidence type="ECO:0000256" key="7">
    <source>
        <dbReference type="SAM" id="MobiDB-lite"/>
    </source>
</evidence>
<sequence>MEGSSSRGNQSNENNEETRNKRGWRIGARLWLGTFETVEEAARAYDWAAFAFRGHLAILNFPNEQQYYAQNDHDVSGHHSYFSTSLSLPSSPFSSAGSSSSTMSAPAEPSRDVIQFEYLDDKLLEELLKSHSDM</sequence>
<accession>A0ABD3LID6</accession>
<dbReference type="InterPro" id="IPR036955">
    <property type="entry name" value="AP2/ERF_dom_sf"/>
</dbReference>
<dbReference type="PANTHER" id="PTHR31190">
    <property type="entry name" value="DNA-BINDING DOMAIN"/>
    <property type="match status" value="1"/>
</dbReference>
<evidence type="ECO:0000256" key="5">
    <source>
        <dbReference type="ARBA" id="ARBA00023242"/>
    </source>
</evidence>
<evidence type="ECO:0000256" key="3">
    <source>
        <dbReference type="ARBA" id="ARBA00023125"/>
    </source>
</evidence>
<evidence type="ECO:0000259" key="8">
    <source>
        <dbReference type="PROSITE" id="PS51032"/>
    </source>
</evidence>
<reference evidence="9 10" key="1">
    <citation type="submission" date="2024-11" db="EMBL/GenBank/DDBJ databases">
        <title>Chromosome-level genome assembly of Eucalyptus globulus Labill. provides insights into its genome evolution.</title>
        <authorList>
            <person name="Li X."/>
        </authorList>
    </citation>
    <scope>NUCLEOTIDE SEQUENCE [LARGE SCALE GENOMIC DNA]</scope>
    <source>
        <strain evidence="9">CL2024</strain>
        <tissue evidence="9">Fresh tender leaves</tissue>
    </source>
</reference>
<keyword evidence="3" id="KW-0238">DNA-binding</keyword>
<evidence type="ECO:0000313" key="9">
    <source>
        <dbReference type="EMBL" id="KAL3749646.1"/>
    </source>
</evidence>
<comment type="caution">
    <text evidence="9">The sequence shown here is derived from an EMBL/GenBank/DDBJ whole genome shotgun (WGS) entry which is preliminary data.</text>
</comment>